<evidence type="ECO:0000256" key="3">
    <source>
        <dbReference type="ARBA" id="ARBA00022553"/>
    </source>
</evidence>
<name>A0A245ZCS7_9SPHN</name>
<dbReference type="AlphaFoldDB" id="A0A245ZCS7"/>
<dbReference type="PANTHER" id="PTHR43102:SF2">
    <property type="entry name" value="GAF DOMAIN-CONTAINING PROTEIN"/>
    <property type="match status" value="1"/>
</dbReference>
<feature type="domain" description="Signal transduction histidine kinase HWE region" evidence="9">
    <location>
        <begin position="464"/>
        <end position="543"/>
    </location>
</feature>
<evidence type="ECO:0000256" key="6">
    <source>
        <dbReference type="ARBA" id="ARBA00022777"/>
    </source>
</evidence>
<accession>A0A245ZCS7</accession>
<feature type="domain" description="GAF" evidence="8">
    <location>
        <begin position="13"/>
        <end position="155"/>
    </location>
</feature>
<evidence type="ECO:0000259" key="9">
    <source>
        <dbReference type="SMART" id="SM00911"/>
    </source>
</evidence>
<dbReference type="InterPro" id="IPR036890">
    <property type="entry name" value="HATPase_C_sf"/>
</dbReference>
<dbReference type="GO" id="GO:0005524">
    <property type="term" value="F:ATP binding"/>
    <property type="evidence" value="ECO:0007669"/>
    <property type="project" value="UniProtKB-KW"/>
</dbReference>
<sequence length="651" mass="71680">MSAVNQYQILDTDPEQHFDDIAALAAELCGTPTALVSLLDTDRQWFKARVGFDPQETGLDRSVCRHVVADARTIVIPDLTKDERTRNNPLVTGEPGIRFYAGAPLATRFGVVGALCVIDTQPRPSGLLPHQVASLERLARQTVALLEARRESADLIETAVARDTAEATRKLTERRWRDLYRNMDQGFIYARALRDDSGRITDWRYEEVNDAWGKLVGIDPDMARGRTIRELIPAVEDEWVMEFASVVETGEPVHFTRQVGALSRWYDGMAQAVGGDDFTVMFNEVTGRIEEERRRDALLALGDVLRDAGSIAEMTAKASRIIGEAVGATRATFGEMDHTRERVLVAAGWAIDGLPPIEGDHRFDDYGRVREYLIKGDLFVVSDVREDDRLAEHAARWEALHALAVVNVPVRDNGRTTGVLIVHKDQPHLWTHGEITFLRNAADRLEIAAARRRDVERQDIVNGEIAHRLKNSLAMVQAVASQTLRDDASPEGLEAFTRRLQALGAAHDALTAGRWKAATMSDVLAGVLDNAGVRDRCTVSGPMVEMGARAALSTSLLIHELATNAIKYGALSNPDGSVIISWEVRGDADDCEVALDWRESGGPPVHSPTRKGFGSRILRMGMVGTGGSNVRYEEAGLSASFTARLQEVRQA</sequence>
<dbReference type="Gene3D" id="3.30.565.10">
    <property type="entry name" value="Histidine kinase-like ATPase, C-terminal domain"/>
    <property type="match status" value="1"/>
</dbReference>
<dbReference type="InterPro" id="IPR035965">
    <property type="entry name" value="PAS-like_dom_sf"/>
</dbReference>
<dbReference type="SMART" id="SM00065">
    <property type="entry name" value="GAF"/>
    <property type="match status" value="2"/>
</dbReference>
<comment type="catalytic activity">
    <reaction evidence="1">
        <text>ATP + protein L-histidine = ADP + protein N-phospho-L-histidine.</text>
        <dbReference type="EC" id="2.7.13.3"/>
    </reaction>
</comment>
<dbReference type="Pfam" id="PF07536">
    <property type="entry name" value="HWE_HK"/>
    <property type="match status" value="1"/>
</dbReference>
<evidence type="ECO:0000256" key="5">
    <source>
        <dbReference type="ARBA" id="ARBA00022741"/>
    </source>
</evidence>
<keyword evidence="11" id="KW-1185">Reference proteome</keyword>
<comment type="caution">
    <text evidence="10">The sequence shown here is derived from an EMBL/GenBank/DDBJ whole genome shotgun (WGS) entry which is preliminary data.</text>
</comment>
<keyword evidence="3" id="KW-0597">Phosphoprotein</keyword>
<dbReference type="PANTHER" id="PTHR43102">
    <property type="entry name" value="SLR1143 PROTEIN"/>
    <property type="match status" value="1"/>
</dbReference>
<protein>
    <recommendedName>
        <fullName evidence="2">histidine kinase</fullName>
        <ecNumber evidence="2">2.7.13.3</ecNumber>
    </recommendedName>
</protein>
<dbReference type="GO" id="GO:0004673">
    <property type="term" value="F:protein histidine kinase activity"/>
    <property type="evidence" value="ECO:0007669"/>
    <property type="project" value="UniProtKB-EC"/>
</dbReference>
<keyword evidence="6 10" id="KW-0418">Kinase</keyword>
<dbReference type="SMART" id="SM00911">
    <property type="entry name" value="HWE_HK"/>
    <property type="match status" value="1"/>
</dbReference>
<feature type="domain" description="GAF" evidence="8">
    <location>
        <begin position="310"/>
        <end position="459"/>
    </location>
</feature>
<proteinExistence type="predicted"/>
<evidence type="ECO:0000256" key="4">
    <source>
        <dbReference type="ARBA" id="ARBA00022679"/>
    </source>
</evidence>
<dbReference type="Pfam" id="PF01590">
    <property type="entry name" value="GAF"/>
    <property type="match status" value="2"/>
</dbReference>
<dbReference type="RefSeq" id="WP_245829590.1">
    <property type="nucleotide sequence ID" value="NZ_NBBI01000014.1"/>
</dbReference>
<dbReference type="Proteomes" id="UP000197290">
    <property type="component" value="Unassembled WGS sequence"/>
</dbReference>
<dbReference type="EC" id="2.7.13.3" evidence="2"/>
<evidence type="ECO:0000313" key="11">
    <source>
        <dbReference type="Proteomes" id="UP000197290"/>
    </source>
</evidence>
<dbReference type="SUPFAM" id="SSF55785">
    <property type="entry name" value="PYP-like sensor domain (PAS domain)"/>
    <property type="match status" value="1"/>
</dbReference>
<evidence type="ECO:0000259" key="8">
    <source>
        <dbReference type="SMART" id="SM00065"/>
    </source>
</evidence>
<evidence type="ECO:0000256" key="2">
    <source>
        <dbReference type="ARBA" id="ARBA00012438"/>
    </source>
</evidence>
<organism evidence="10 11">
    <name type="scientific">Sphingomonas dokdonensis</name>
    <dbReference type="NCBI Taxonomy" id="344880"/>
    <lineage>
        <taxon>Bacteria</taxon>
        <taxon>Pseudomonadati</taxon>
        <taxon>Pseudomonadota</taxon>
        <taxon>Alphaproteobacteria</taxon>
        <taxon>Sphingomonadales</taxon>
        <taxon>Sphingomonadaceae</taxon>
        <taxon>Sphingomonas</taxon>
    </lineage>
</organism>
<dbReference type="Gene3D" id="3.30.450.20">
    <property type="entry name" value="PAS domain"/>
    <property type="match status" value="1"/>
</dbReference>
<keyword evidence="5" id="KW-0547">Nucleotide-binding</keyword>
<dbReference type="InterPro" id="IPR011102">
    <property type="entry name" value="Sig_transdc_His_kinase_HWE"/>
</dbReference>
<evidence type="ECO:0000256" key="1">
    <source>
        <dbReference type="ARBA" id="ARBA00000085"/>
    </source>
</evidence>
<keyword evidence="7" id="KW-0067">ATP-binding</keyword>
<dbReference type="InterPro" id="IPR003018">
    <property type="entry name" value="GAF"/>
</dbReference>
<evidence type="ECO:0000256" key="7">
    <source>
        <dbReference type="ARBA" id="ARBA00022840"/>
    </source>
</evidence>
<dbReference type="Gene3D" id="3.30.450.40">
    <property type="match status" value="2"/>
</dbReference>
<reference evidence="10 11" key="1">
    <citation type="submission" date="2017-03" db="EMBL/GenBank/DDBJ databases">
        <title>Genome sequence of Sphingomonas dokdonensis DSM 21029.</title>
        <authorList>
            <person name="Poehlein A."/>
            <person name="Wuebbeler J.H."/>
            <person name="Steinbuechel A."/>
            <person name="Daniel R."/>
        </authorList>
    </citation>
    <scope>NUCLEOTIDE SEQUENCE [LARGE SCALE GENOMIC DNA]</scope>
    <source>
        <strain evidence="10 11">DSM 21029</strain>
    </source>
</reference>
<dbReference type="InterPro" id="IPR029016">
    <property type="entry name" value="GAF-like_dom_sf"/>
</dbReference>
<dbReference type="SUPFAM" id="SSF55781">
    <property type="entry name" value="GAF domain-like"/>
    <property type="match status" value="2"/>
</dbReference>
<gene>
    <name evidence="10" type="ORF">SPDO_32790</name>
</gene>
<keyword evidence="4 10" id="KW-0808">Transferase</keyword>
<dbReference type="EMBL" id="NBBI01000014">
    <property type="protein sequence ID" value="OWK27510.1"/>
    <property type="molecule type" value="Genomic_DNA"/>
</dbReference>
<evidence type="ECO:0000313" key="10">
    <source>
        <dbReference type="EMBL" id="OWK27510.1"/>
    </source>
</evidence>